<dbReference type="AlphaFoldDB" id="A0A6I0F9P9"/>
<dbReference type="OrthoDB" id="1653205at2"/>
<evidence type="ECO:0000259" key="1">
    <source>
        <dbReference type="Pfam" id="PF14684"/>
    </source>
</evidence>
<dbReference type="Proteomes" id="UP000432715">
    <property type="component" value="Unassembled WGS sequence"/>
</dbReference>
<dbReference type="RefSeq" id="WP_151860731.1">
    <property type="nucleotide sequence ID" value="NZ_WBZC01000018.1"/>
</dbReference>
<dbReference type="PROSITE" id="PS51257">
    <property type="entry name" value="PROKAR_LIPOPROTEIN"/>
    <property type="match status" value="1"/>
</dbReference>
<sequence>MRFKYMCIFFFLLIVILITIACIGLETEKAINSGNLKVEEKLQDFEYMYKVIIENYPFLEVNRRVNGIDWEANYSIYKEKIISTESDNEFFDALEMILRDLNNSHTSMLNRSFVEYFRDGYYQISIEEDMQNHWCNLILDNINHKLVQNRYQLKQLNKQNTISYNGKSDVKTEPIENAEVKDIVEGKVGYIYIPKMIQNNERDRDVELIKNY</sequence>
<evidence type="ECO:0000313" key="2">
    <source>
        <dbReference type="EMBL" id="KAB3535523.1"/>
    </source>
</evidence>
<reference evidence="2 3" key="1">
    <citation type="submission" date="2019-10" db="EMBL/GenBank/DDBJ databases">
        <title>Alkaliphilus serpentinus sp. nov. and Alkaliphilus pronyensis sp. nov., two novel anaerobic alkaliphilic species isolated from the serpentinized-hosted hydrothermal field of the Prony Bay (New Caledonia).</title>
        <authorList>
            <person name="Postec A."/>
        </authorList>
    </citation>
    <scope>NUCLEOTIDE SEQUENCE [LARGE SCALE GENOMIC DNA]</scope>
    <source>
        <strain evidence="2 3">LacV</strain>
    </source>
</reference>
<gene>
    <name evidence="2" type="ORF">F8154_06165</name>
</gene>
<dbReference type="InterPro" id="IPR028204">
    <property type="entry name" value="Tricorn_C1"/>
</dbReference>
<name>A0A6I0F9P9_9FIRM</name>
<keyword evidence="3" id="KW-1185">Reference proteome</keyword>
<comment type="caution">
    <text evidence="2">The sequence shown here is derived from an EMBL/GenBank/DDBJ whole genome shotgun (WGS) entry which is preliminary data.</text>
</comment>
<dbReference type="SUPFAM" id="SSF52096">
    <property type="entry name" value="ClpP/crotonase"/>
    <property type="match status" value="1"/>
</dbReference>
<dbReference type="Pfam" id="PF14684">
    <property type="entry name" value="Tricorn_C1"/>
    <property type="match status" value="1"/>
</dbReference>
<dbReference type="Gene3D" id="3.30.750.44">
    <property type="match status" value="1"/>
</dbReference>
<dbReference type="InterPro" id="IPR029045">
    <property type="entry name" value="ClpP/crotonase-like_dom_sf"/>
</dbReference>
<protein>
    <recommendedName>
        <fullName evidence="1">Tricorn protease C1 domain-containing protein</fullName>
    </recommendedName>
</protein>
<evidence type="ECO:0000313" key="3">
    <source>
        <dbReference type="Proteomes" id="UP000432715"/>
    </source>
</evidence>
<organism evidence="2 3">
    <name type="scientific">Alkaliphilus pronyensis</name>
    <dbReference type="NCBI Taxonomy" id="1482732"/>
    <lineage>
        <taxon>Bacteria</taxon>
        <taxon>Bacillati</taxon>
        <taxon>Bacillota</taxon>
        <taxon>Clostridia</taxon>
        <taxon>Peptostreptococcales</taxon>
        <taxon>Natronincolaceae</taxon>
        <taxon>Alkaliphilus</taxon>
    </lineage>
</organism>
<accession>A0A6I0F9P9</accession>
<feature type="domain" description="Tricorn protease C1" evidence="1">
    <location>
        <begin position="39"/>
        <end position="95"/>
    </location>
</feature>
<proteinExistence type="predicted"/>
<dbReference type="EMBL" id="WBZC01000018">
    <property type="protein sequence ID" value="KAB3535523.1"/>
    <property type="molecule type" value="Genomic_DNA"/>
</dbReference>